<dbReference type="Pfam" id="PF20684">
    <property type="entry name" value="Fung_rhodopsin"/>
    <property type="match status" value="1"/>
</dbReference>
<protein>
    <recommendedName>
        <fullName evidence="17">CFEM domain-containing protein</fullName>
    </recommendedName>
</protein>
<accession>A0AAD9I4T9</accession>
<dbReference type="InterPro" id="IPR008427">
    <property type="entry name" value="Extracellular_membr_CFEM_dom"/>
</dbReference>
<evidence type="ECO:0000256" key="4">
    <source>
        <dbReference type="ARBA" id="ARBA00010031"/>
    </source>
</evidence>
<keyword evidence="6" id="KW-0336">GPI-anchor</keyword>
<name>A0AAD9I4T9_9PEZI</name>
<keyword evidence="9 15" id="KW-1133">Transmembrane helix</keyword>
<keyword evidence="10 15" id="KW-0472">Membrane</keyword>
<evidence type="ECO:0000256" key="3">
    <source>
        <dbReference type="ARBA" id="ARBA00004613"/>
    </source>
</evidence>
<keyword evidence="5" id="KW-0964">Secreted</keyword>
<feature type="transmembrane region" description="Helical" evidence="15">
    <location>
        <begin position="83"/>
        <end position="104"/>
    </location>
</feature>
<evidence type="ECO:0000256" key="2">
    <source>
        <dbReference type="ARBA" id="ARBA00004589"/>
    </source>
</evidence>
<dbReference type="Proteomes" id="UP001217918">
    <property type="component" value="Unassembled WGS sequence"/>
</dbReference>
<reference evidence="18" key="1">
    <citation type="journal article" date="2023" name="Mol. Plant Microbe Interact.">
        <title>Elucidating the Obligate Nature and Biological Capacity of an Invasive Fungal Corn Pathogen.</title>
        <authorList>
            <person name="MacCready J.S."/>
            <person name="Roggenkamp E.M."/>
            <person name="Gdanetz K."/>
            <person name="Chilvers M.I."/>
        </authorList>
    </citation>
    <scope>NUCLEOTIDE SEQUENCE</scope>
    <source>
        <strain evidence="18">PM02</strain>
    </source>
</reference>
<feature type="transmembrane region" description="Helical" evidence="15">
    <location>
        <begin position="318"/>
        <end position="342"/>
    </location>
</feature>
<evidence type="ECO:0000313" key="18">
    <source>
        <dbReference type="EMBL" id="KAK2071183.1"/>
    </source>
</evidence>
<evidence type="ECO:0000256" key="11">
    <source>
        <dbReference type="ARBA" id="ARBA00023157"/>
    </source>
</evidence>
<evidence type="ECO:0000256" key="6">
    <source>
        <dbReference type="ARBA" id="ARBA00022622"/>
    </source>
</evidence>
<dbReference type="InterPro" id="IPR052337">
    <property type="entry name" value="SAT4-like"/>
</dbReference>
<comment type="subcellular location">
    <subcellularLocation>
        <location evidence="2">Membrane</location>
        <topology evidence="2">Lipid-anchor</topology>
        <topology evidence="2">GPI-anchor</topology>
    </subcellularLocation>
    <subcellularLocation>
        <location evidence="1">Membrane</location>
        <topology evidence="1">Multi-pass membrane protein</topology>
    </subcellularLocation>
    <subcellularLocation>
        <location evidence="3">Secreted</location>
    </subcellularLocation>
</comment>
<gene>
    <name evidence="18" type="ORF">P8C59_005626</name>
</gene>
<evidence type="ECO:0000256" key="9">
    <source>
        <dbReference type="ARBA" id="ARBA00022989"/>
    </source>
</evidence>
<dbReference type="GO" id="GO:0005576">
    <property type="term" value="C:extracellular region"/>
    <property type="evidence" value="ECO:0007669"/>
    <property type="project" value="UniProtKB-SubCell"/>
</dbReference>
<feature type="domain" description="CFEM" evidence="17">
    <location>
        <begin position="6"/>
        <end position="75"/>
    </location>
</feature>
<dbReference type="PANTHER" id="PTHR33048:SF143">
    <property type="entry name" value="EXTRACELLULAR MEMBRANE PROTEIN CFEM DOMAIN-CONTAINING PROTEIN-RELATED"/>
    <property type="match status" value="1"/>
</dbReference>
<evidence type="ECO:0000256" key="15">
    <source>
        <dbReference type="SAM" id="Phobius"/>
    </source>
</evidence>
<evidence type="ECO:0000256" key="1">
    <source>
        <dbReference type="ARBA" id="ARBA00004141"/>
    </source>
</evidence>
<evidence type="ECO:0000256" key="8">
    <source>
        <dbReference type="ARBA" id="ARBA00022729"/>
    </source>
</evidence>
<keyword evidence="6" id="KW-0325">Glycoprotein</keyword>
<feature type="compositionally biased region" description="Basic and acidic residues" evidence="14">
    <location>
        <begin position="384"/>
        <end position="393"/>
    </location>
</feature>
<evidence type="ECO:0000259" key="17">
    <source>
        <dbReference type="SMART" id="SM00747"/>
    </source>
</evidence>
<dbReference type="PANTHER" id="PTHR33048">
    <property type="entry name" value="PTH11-LIKE INTEGRAL MEMBRANE PROTEIN (AFU_ORTHOLOGUE AFUA_5G11245)"/>
    <property type="match status" value="1"/>
</dbReference>
<evidence type="ECO:0000256" key="12">
    <source>
        <dbReference type="ARBA" id="ARBA00023288"/>
    </source>
</evidence>
<feature type="chain" id="PRO_5041914738" description="CFEM domain-containing protein" evidence="16">
    <location>
        <begin position="20"/>
        <end position="393"/>
    </location>
</feature>
<evidence type="ECO:0000256" key="5">
    <source>
        <dbReference type="ARBA" id="ARBA00022525"/>
    </source>
</evidence>
<keyword evidence="8 16" id="KW-0732">Signal</keyword>
<evidence type="ECO:0000256" key="13">
    <source>
        <dbReference type="ARBA" id="ARBA00038359"/>
    </source>
</evidence>
<evidence type="ECO:0000256" key="14">
    <source>
        <dbReference type="SAM" id="MobiDB-lite"/>
    </source>
</evidence>
<evidence type="ECO:0000256" key="16">
    <source>
        <dbReference type="SAM" id="SignalP"/>
    </source>
</evidence>
<feature type="transmembrane region" description="Helical" evidence="15">
    <location>
        <begin position="116"/>
        <end position="143"/>
    </location>
</feature>
<feature type="region of interest" description="Disordered" evidence="14">
    <location>
        <begin position="358"/>
        <end position="393"/>
    </location>
</feature>
<dbReference type="AlphaFoldDB" id="A0AAD9I4T9"/>
<comment type="similarity">
    <text evidence="13">Belongs to the SAT4 family.</text>
</comment>
<feature type="transmembrane region" description="Helical" evidence="15">
    <location>
        <begin position="279"/>
        <end position="298"/>
    </location>
</feature>
<feature type="transmembrane region" description="Helical" evidence="15">
    <location>
        <begin position="194"/>
        <end position="220"/>
    </location>
</feature>
<keyword evidence="12" id="KW-0449">Lipoprotein</keyword>
<sequence length="393" mass="43044">MSLTGLVAVLPSCARRCLTVAIADSTCAATTIAAADADCLCGNTALNKQATVCITTHCTVRESLFTKNLTLAACGVPARTNHAATPVCITFLLLCVVFVGLRFWARIKTSLPWKVWWDDVIHLISLLGTAAFTAIVVAMQYHGFGTDLWTIPFDAIYTCFQALYALFALYIFSRDLVRLSILLFYLRIFQYRTVARALILATFAMVVCNGVAFSCVVFFACRPVDGFWTGWDGEHPARCVSNNLLFWAGAVIVTFIDIWIIVIPLLFVARLKLGLRNKVLASAMFAFGLIVVVISGYRMGHINEFTNSTNPTYDGVTLIIWSGLELYSGIICACMPTAHILLKPLLARVGCLGRPLATPQAPRPDKTPSTSGRVHGGDEDEMELTPRRILTEA</sequence>
<evidence type="ECO:0000313" key="19">
    <source>
        <dbReference type="Proteomes" id="UP001217918"/>
    </source>
</evidence>
<feature type="signal peptide" evidence="16">
    <location>
        <begin position="1"/>
        <end position="19"/>
    </location>
</feature>
<keyword evidence="11" id="KW-1015">Disulfide bond</keyword>
<dbReference type="SMART" id="SM00747">
    <property type="entry name" value="CFEM"/>
    <property type="match status" value="1"/>
</dbReference>
<comment type="similarity">
    <text evidence="4">Belongs to the RBT5 family.</text>
</comment>
<evidence type="ECO:0000256" key="7">
    <source>
        <dbReference type="ARBA" id="ARBA00022692"/>
    </source>
</evidence>
<keyword evidence="19" id="KW-1185">Reference proteome</keyword>
<dbReference type="InterPro" id="IPR049326">
    <property type="entry name" value="Rhodopsin_dom_fungi"/>
</dbReference>
<comment type="caution">
    <text evidence="18">The sequence shown here is derived from an EMBL/GenBank/DDBJ whole genome shotgun (WGS) entry which is preliminary data.</text>
</comment>
<feature type="transmembrane region" description="Helical" evidence="15">
    <location>
        <begin position="244"/>
        <end position="267"/>
    </location>
</feature>
<dbReference type="EMBL" id="JAQQPM010000004">
    <property type="protein sequence ID" value="KAK2071183.1"/>
    <property type="molecule type" value="Genomic_DNA"/>
</dbReference>
<organism evidence="18 19">
    <name type="scientific">Phyllachora maydis</name>
    <dbReference type="NCBI Taxonomy" id="1825666"/>
    <lineage>
        <taxon>Eukaryota</taxon>
        <taxon>Fungi</taxon>
        <taxon>Dikarya</taxon>
        <taxon>Ascomycota</taxon>
        <taxon>Pezizomycotina</taxon>
        <taxon>Sordariomycetes</taxon>
        <taxon>Sordariomycetidae</taxon>
        <taxon>Phyllachorales</taxon>
        <taxon>Phyllachoraceae</taxon>
        <taxon>Phyllachora</taxon>
    </lineage>
</organism>
<dbReference type="GO" id="GO:0098552">
    <property type="term" value="C:side of membrane"/>
    <property type="evidence" value="ECO:0007669"/>
    <property type="project" value="UniProtKB-KW"/>
</dbReference>
<keyword evidence="7 15" id="KW-0812">Transmembrane</keyword>
<evidence type="ECO:0000256" key="10">
    <source>
        <dbReference type="ARBA" id="ARBA00023136"/>
    </source>
</evidence>
<proteinExistence type="inferred from homology"/>
<dbReference type="Pfam" id="PF05730">
    <property type="entry name" value="CFEM"/>
    <property type="match status" value="1"/>
</dbReference>